<evidence type="ECO:0000313" key="1">
    <source>
        <dbReference type="EMBL" id="SMX22613.1"/>
    </source>
</evidence>
<organism evidence="1 2">
    <name type="scientific">Boseongicola aestuarii</name>
    <dbReference type="NCBI Taxonomy" id="1470561"/>
    <lineage>
        <taxon>Bacteria</taxon>
        <taxon>Pseudomonadati</taxon>
        <taxon>Pseudomonadota</taxon>
        <taxon>Alphaproteobacteria</taxon>
        <taxon>Rhodobacterales</taxon>
        <taxon>Paracoccaceae</taxon>
        <taxon>Boseongicola</taxon>
    </lineage>
</organism>
<dbReference type="Proteomes" id="UP000201838">
    <property type="component" value="Unassembled WGS sequence"/>
</dbReference>
<evidence type="ECO:0000313" key="2">
    <source>
        <dbReference type="Proteomes" id="UP000201838"/>
    </source>
</evidence>
<keyword evidence="2" id="KW-1185">Reference proteome</keyword>
<protein>
    <recommendedName>
        <fullName evidence="3">Beta-lactamase</fullName>
    </recommendedName>
</protein>
<gene>
    <name evidence="1" type="ORF">BOA8489_00711</name>
</gene>
<dbReference type="InterPro" id="IPR012338">
    <property type="entry name" value="Beta-lactam/transpept-like"/>
</dbReference>
<name>A0A238IX41_9RHOB</name>
<accession>A0A238IX41</accession>
<dbReference type="Gene3D" id="3.40.710.10">
    <property type="entry name" value="DD-peptidase/beta-lactamase superfamily"/>
    <property type="match status" value="1"/>
</dbReference>
<sequence>MIRQGGSWNNTRVVSQNWIDRSFIPVTRSQWSGLGYGYGWFLGSAASHPYALARGYGGQVIAVVPDLALTIAITSDPTRPARSQGYFGDLQSLIEKDIIPAAT</sequence>
<reference evidence="1 2" key="1">
    <citation type="submission" date="2017-05" db="EMBL/GenBank/DDBJ databases">
        <authorList>
            <person name="Song R."/>
            <person name="Chenine A.L."/>
            <person name="Ruprecht R.M."/>
        </authorList>
    </citation>
    <scope>NUCLEOTIDE SEQUENCE [LARGE SCALE GENOMIC DNA]</scope>
    <source>
        <strain evidence="1 2">CECT 8489</strain>
    </source>
</reference>
<proteinExistence type="predicted"/>
<dbReference type="SUPFAM" id="SSF56601">
    <property type="entry name" value="beta-lactamase/transpeptidase-like"/>
    <property type="match status" value="1"/>
</dbReference>
<dbReference type="EMBL" id="FXXQ01000002">
    <property type="protein sequence ID" value="SMX22613.1"/>
    <property type="molecule type" value="Genomic_DNA"/>
</dbReference>
<evidence type="ECO:0008006" key="3">
    <source>
        <dbReference type="Google" id="ProtNLM"/>
    </source>
</evidence>
<dbReference type="AlphaFoldDB" id="A0A238IX41"/>